<evidence type="ECO:0000313" key="2">
    <source>
        <dbReference type="Proteomes" id="UP000685013"/>
    </source>
</evidence>
<proteinExistence type="predicted"/>
<name>A0AAV6N4P6_9ROSI</name>
<gene>
    <name evidence="1" type="ORF">SDJN03_14638</name>
</gene>
<comment type="caution">
    <text evidence="1">The sequence shown here is derived from an EMBL/GenBank/DDBJ whole genome shotgun (WGS) entry which is preliminary data.</text>
</comment>
<dbReference type="EMBL" id="JAGKQH010000009">
    <property type="protein sequence ID" value="KAG6592292.1"/>
    <property type="molecule type" value="Genomic_DNA"/>
</dbReference>
<reference evidence="1 2" key="1">
    <citation type="journal article" date="2021" name="Hortic Res">
        <title>The domestication of Cucurbita argyrosperma as revealed by the genome of its wild relative.</title>
        <authorList>
            <person name="Barrera-Redondo J."/>
            <person name="Sanchez-de la Vega G."/>
            <person name="Aguirre-Liguori J.A."/>
            <person name="Castellanos-Morales G."/>
            <person name="Gutierrez-Guerrero Y.T."/>
            <person name="Aguirre-Dugua X."/>
            <person name="Aguirre-Planter E."/>
            <person name="Tenaillon M.I."/>
            <person name="Lira-Saade R."/>
            <person name="Eguiarte L.E."/>
        </authorList>
    </citation>
    <scope>NUCLEOTIDE SEQUENCE [LARGE SCALE GENOMIC DNA]</scope>
    <source>
        <strain evidence="1">JBR-2021</strain>
    </source>
</reference>
<protein>
    <submittedName>
        <fullName evidence="1">Uncharacterized protein</fullName>
    </submittedName>
</protein>
<evidence type="ECO:0000313" key="1">
    <source>
        <dbReference type="EMBL" id="KAG6592292.1"/>
    </source>
</evidence>
<feature type="non-terminal residue" evidence="1">
    <location>
        <position position="1"/>
    </location>
</feature>
<accession>A0AAV6N4P6</accession>
<keyword evidence="2" id="KW-1185">Reference proteome</keyword>
<sequence>MSLLRWTRAEKDPRSNLLEYWLNQATCVVAARHTRHTRKYAVGSLVGTQVLGRRLGLNSNLVRFASLSVAVYVSFGLECRLKVGCKQKFCAP</sequence>
<organism evidence="1 2">
    <name type="scientific">Cucurbita argyrosperma subsp. sororia</name>
    <dbReference type="NCBI Taxonomy" id="37648"/>
    <lineage>
        <taxon>Eukaryota</taxon>
        <taxon>Viridiplantae</taxon>
        <taxon>Streptophyta</taxon>
        <taxon>Embryophyta</taxon>
        <taxon>Tracheophyta</taxon>
        <taxon>Spermatophyta</taxon>
        <taxon>Magnoliopsida</taxon>
        <taxon>eudicotyledons</taxon>
        <taxon>Gunneridae</taxon>
        <taxon>Pentapetalae</taxon>
        <taxon>rosids</taxon>
        <taxon>fabids</taxon>
        <taxon>Cucurbitales</taxon>
        <taxon>Cucurbitaceae</taxon>
        <taxon>Cucurbiteae</taxon>
        <taxon>Cucurbita</taxon>
    </lineage>
</organism>
<dbReference type="Proteomes" id="UP000685013">
    <property type="component" value="Chromosome 9"/>
</dbReference>
<dbReference type="AlphaFoldDB" id="A0AAV6N4P6"/>